<dbReference type="Proteomes" id="UP001652581">
    <property type="component" value="Chromosome 19"/>
</dbReference>
<accession>A0ABM5BWI0</accession>
<evidence type="ECO:0000313" key="13">
    <source>
        <dbReference type="RefSeq" id="XP_072800738.1"/>
    </source>
</evidence>
<feature type="region of interest" description="Disordered" evidence="10">
    <location>
        <begin position="23"/>
        <end position="73"/>
    </location>
</feature>
<dbReference type="GeneID" id="102537645"/>
<comment type="similarity">
    <text evidence="3 9">Belongs to the GnRH family.</text>
</comment>
<evidence type="ECO:0000256" key="8">
    <source>
        <dbReference type="ARBA" id="ARBA00022815"/>
    </source>
</evidence>
<keyword evidence="8 9" id="KW-0027">Amidation</keyword>
<dbReference type="Pfam" id="PF00446">
    <property type="entry name" value="GnRH"/>
    <property type="match status" value="1"/>
</dbReference>
<feature type="chain" id="PRO_5047001614" description="Progonadoliberin" evidence="11">
    <location>
        <begin position="25"/>
        <end position="126"/>
    </location>
</feature>
<organism evidence="12 13">
    <name type="scientific">Vicugna pacos</name>
    <name type="common">Alpaca</name>
    <name type="synonym">Lama pacos</name>
    <dbReference type="NCBI Taxonomy" id="30538"/>
    <lineage>
        <taxon>Eukaryota</taxon>
        <taxon>Metazoa</taxon>
        <taxon>Chordata</taxon>
        <taxon>Craniata</taxon>
        <taxon>Vertebrata</taxon>
        <taxon>Euteleostomi</taxon>
        <taxon>Mammalia</taxon>
        <taxon>Eutheria</taxon>
        <taxon>Laurasiatheria</taxon>
        <taxon>Artiodactyla</taxon>
        <taxon>Tylopoda</taxon>
        <taxon>Camelidae</taxon>
        <taxon>Vicugna</taxon>
    </lineage>
</organism>
<evidence type="ECO:0000256" key="4">
    <source>
        <dbReference type="ARBA" id="ARBA00022525"/>
    </source>
</evidence>
<evidence type="ECO:0000256" key="3">
    <source>
        <dbReference type="ARBA" id="ARBA00010968"/>
    </source>
</evidence>
<feature type="compositionally biased region" description="Polar residues" evidence="10">
    <location>
        <begin position="99"/>
        <end position="111"/>
    </location>
</feature>
<keyword evidence="12" id="KW-1185">Reference proteome</keyword>
<dbReference type="PANTHER" id="PTHR10522:SF6">
    <property type="entry name" value="PROGONADOLIBERIN-2"/>
    <property type="match status" value="1"/>
</dbReference>
<dbReference type="InterPro" id="IPR002012">
    <property type="entry name" value="GnRH"/>
</dbReference>
<dbReference type="PANTHER" id="PTHR10522">
    <property type="entry name" value="GONADOLIBERIN"/>
    <property type="match status" value="1"/>
</dbReference>
<name>A0ABM5BWI0_VICPA</name>
<dbReference type="PROSITE" id="PS00473">
    <property type="entry name" value="GNRH"/>
    <property type="match status" value="1"/>
</dbReference>
<feature type="signal peptide" evidence="11">
    <location>
        <begin position="1"/>
        <end position="24"/>
    </location>
</feature>
<evidence type="ECO:0000256" key="7">
    <source>
        <dbReference type="ARBA" id="ARBA00022729"/>
    </source>
</evidence>
<evidence type="ECO:0000256" key="10">
    <source>
        <dbReference type="SAM" id="MobiDB-lite"/>
    </source>
</evidence>
<evidence type="ECO:0000256" key="9">
    <source>
        <dbReference type="RuleBase" id="RU000635"/>
    </source>
</evidence>
<comment type="function">
    <text evidence="1">Stimulates the secretion of gonadotropins; it stimulates the secretion of both luteinizing and follicle-stimulating hormones.</text>
</comment>
<evidence type="ECO:0000256" key="2">
    <source>
        <dbReference type="ARBA" id="ARBA00004613"/>
    </source>
</evidence>
<dbReference type="RefSeq" id="XP_072800738.1">
    <property type="nucleotide sequence ID" value="XM_072944637.1"/>
</dbReference>
<evidence type="ECO:0000256" key="11">
    <source>
        <dbReference type="SAM" id="SignalP"/>
    </source>
</evidence>
<evidence type="ECO:0000256" key="1">
    <source>
        <dbReference type="ARBA" id="ARBA00004093"/>
    </source>
</evidence>
<gene>
    <name evidence="13" type="primary">GNRH2</name>
</gene>
<keyword evidence="4" id="KW-0964">Secreted</keyword>
<evidence type="ECO:0000256" key="5">
    <source>
        <dbReference type="ARBA" id="ARBA00022685"/>
    </source>
</evidence>
<evidence type="ECO:0000313" key="12">
    <source>
        <dbReference type="Proteomes" id="UP001652581"/>
    </source>
</evidence>
<evidence type="ECO:0000256" key="6">
    <source>
        <dbReference type="ARBA" id="ARBA00022702"/>
    </source>
</evidence>
<feature type="region of interest" description="Disordered" evidence="10">
    <location>
        <begin position="98"/>
        <end position="126"/>
    </location>
</feature>
<proteinExistence type="inferred from homology"/>
<sequence>MASFGPGLLLLLLLLITHPGPLKAQHWSHGWYPGGKRASSSPQDPQHAPRPPGKVLGTAAGSPGQNAHGLPSVPWEGKTMARWLLRRKQLLVQTLLGPENQTVTDTCTGNDSEIAELPKANSRRQV</sequence>
<keyword evidence="5" id="KW-0165">Cleavage on pair of basic residues</keyword>
<reference evidence="13" key="1">
    <citation type="submission" date="2025-08" db="UniProtKB">
        <authorList>
            <consortium name="RefSeq"/>
        </authorList>
    </citation>
    <scope>IDENTIFICATION</scope>
</reference>
<keyword evidence="7 11" id="KW-0732">Signal</keyword>
<keyword evidence="6 9" id="KW-0372">Hormone</keyword>
<comment type="subcellular location">
    <subcellularLocation>
        <location evidence="2 9">Secreted</location>
    </subcellularLocation>
</comment>
<protein>
    <recommendedName>
        <fullName evidence="9">Progonadoliberin</fullName>
    </recommendedName>
    <component>
        <recommendedName>
            <fullName evidence="9">Gonadoliberin</fullName>
        </recommendedName>
        <alternativeName>
            <fullName evidence="9">Gonadotropin-releasing hormone</fullName>
            <shortName evidence="9">GnRH</shortName>
        </alternativeName>
        <alternativeName>
            <fullName evidence="9">Luliberin</fullName>
        </alternativeName>
        <alternativeName>
            <fullName evidence="9">Luteinizing hormone-releasing hormone</fullName>
            <shortName evidence="9">LH-RH</shortName>
        </alternativeName>
    </component>
    <component>
        <recommendedName>
            <fullName evidence="9">GnRH-associated peptide</fullName>
        </recommendedName>
        <alternativeName>
            <fullName evidence="9">GnRH-associated peptide</fullName>
        </alternativeName>
    </component>
</protein>
<dbReference type="InterPro" id="IPR019792">
    <property type="entry name" value="Gonadoliberin"/>
</dbReference>